<feature type="domain" description="Protein kinase" evidence="2">
    <location>
        <begin position="194"/>
        <end position="483"/>
    </location>
</feature>
<reference evidence="3" key="2">
    <citation type="submission" date="2020-08" db="EMBL/GenBank/DDBJ databases">
        <title>Draft Genome Sequence of Cumin Blight Pathogen Alternaria burnsii.</title>
        <authorList>
            <person name="Feng Z."/>
        </authorList>
    </citation>
    <scope>NUCLEOTIDE SEQUENCE</scope>
    <source>
        <strain evidence="3">CBS107.38</strain>
    </source>
</reference>
<gene>
    <name evidence="3" type="ORF">GT037_009965</name>
</gene>
<dbReference type="Gene3D" id="1.10.510.10">
    <property type="entry name" value="Transferase(Phosphotransferase) domain 1"/>
    <property type="match status" value="1"/>
</dbReference>
<feature type="compositionally biased region" description="Basic and acidic residues" evidence="1">
    <location>
        <begin position="41"/>
        <end position="51"/>
    </location>
</feature>
<proteinExistence type="predicted"/>
<dbReference type="CDD" id="cd00180">
    <property type="entry name" value="PKc"/>
    <property type="match status" value="1"/>
</dbReference>
<dbReference type="AlphaFoldDB" id="A0A8H7EBQ0"/>
<dbReference type="PANTHER" id="PTHR24359:SF1">
    <property type="entry name" value="INHIBITOR OF NUCLEAR FACTOR KAPPA-B KINASE EPSILON SUBUNIT HOMOLOG 1-RELATED"/>
    <property type="match status" value="1"/>
</dbReference>
<name>A0A8H7EBQ0_9PLEO</name>
<dbReference type="GO" id="GO:0005524">
    <property type="term" value="F:ATP binding"/>
    <property type="evidence" value="ECO:0007669"/>
    <property type="project" value="InterPro"/>
</dbReference>
<dbReference type="GeneID" id="62208190"/>
<accession>A0A8H7EBQ0</accession>
<sequence length="530" mass="59526">MAAHNDEDIWGSADGEMSTMQVERVTDLDDMFTEAINWKSFEPDGDGHSSLEDPYSGPRSPIAMNFTRAKAGGIEDHGASNLSSGYRRQSPISTFNSPASFMTASSRTTFVSARSTYNSPAYMSASSYTPAMGIKTIREDEPPEPGLAAPLVQLHQDYYSSLREREILQPFDKEPNWSGKGQHVTFSATDVIPLSHISHLGSSMSASVDKVLCRRVALARKTMRCDRRWTVTDALQEVYHLQNLRHFHIVQLVGTYLQGRKFSILMYPAADMHLGTFLEDTVYMDAEASMEHRVFLGSTLGCLTSAVAFIHRHTTKHMDIKPQNILIRKTKSSGSRNKWRVYIADFGLSRSFASQDHSQTDCPTSRTPKYCAPEVYNYEQRGRSADVFSLGCVFLEILTAICCIDLHVFADARRGDGDDESFHANLDRTTEWARRNLFASSYDLLLTRVLVAYDLKSVVKLVISMVAQEPEKRPTAADVHHRLHSLHGIRVTSLPGFFSPMPCCLEPQEPYEAYQPLLGEQKWIVNSNIQ</sequence>
<reference evidence="3" key="1">
    <citation type="submission" date="2020-01" db="EMBL/GenBank/DDBJ databases">
        <authorList>
            <person name="Feng Z.H.Z."/>
        </authorList>
    </citation>
    <scope>NUCLEOTIDE SEQUENCE</scope>
    <source>
        <strain evidence="3">CBS107.38</strain>
    </source>
</reference>
<feature type="region of interest" description="Disordered" evidence="1">
    <location>
        <begin position="39"/>
        <end position="59"/>
    </location>
</feature>
<dbReference type="EMBL" id="JAAABM010000018">
    <property type="protein sequence ID" value="KAF7672066.1"/>
    <property type="molecule type" value="Genomic_DNA"/>
</dbReference>
<evidence type="ECO:0000313" key="4">
    <source>
        <dbReference type="Proteomes" id="UP000596902"/>
    </source>
</evidence>
<dbReference type="InterPro" id="IPR011009">
    <property type="entry name" value="Kinase-like_dom_sf"/>
</dbReference>
<protein>
    <recommendedName>
        <fullName evidence="2">Protein kinase domain-containing protein</fullName>
    </recommendedName>
</protein>
<comment type="caution">
    <text evidence="3">The sequence shown here is derived from an EMBL/GenBank/DDBJ whole genome shotgun (WGS) entry which is preliminary data.</text>
</comment>
<dbReference type="PROSITE" id="PS50011">
    <property type="entry name" value="PROTEIN_KINASE_DOM"/>
    <property type="match status" value="1"/>
</dbReference>
<dbReference type="Pfam" id="PF00069">
    <property type="entry name" value="Pkinase"/>
    <property type="match status" value="1"/>
</dbReference>
<dbReference type="InterPro" id="IPR000719">
    <property type="entry name" value="Prot_kinase_dom"/>
</dbReference>
<evidence type="ECO:0000259" key="2">
    <source>
        <dbReference type="PROSITE" id="PS50011"/>
    </source>
</evidence>
<dbReference type="SUPFAM" id="SSF56112">
    <property type="entry name" value="Protein kinase-like (PK-like)"/>
    <property type="match status" value="1"/>
</dbReference>
<dbReference type="SMART" id="SM00220">
    <property type="entry name" value="S_TKc"/>
    <property type="match status" value="1"/>
</dbReference>
<dbReference type="RefSeq" id="XP_038782426.1">
    <property type="nucleotide sequence ID" value="XM_038935012.1"/>
</dbReference>
<dbReference type="GO" id="GO:0004674">
    <property type="term" value="F:protein serine/threonine kinase activity"/>
    <property type="evidence" value="ECO:0007669"/>
    <property type="project" value="TreeGrafter"/>
</dbReference>
<evidence type="ECO:0000256" key="1">
    <source>
        <dbReference type="SAM" id="MobiDB-lite"/>
    </source>
</evidence>
<organism evidence="3 4">
    <name type="scientific">Alternaria burnsii</name>
    <dbReference type="NCBI Taxonomy" id="1187904"/>
    <lineage>
        <taxon>Eukaryota</taxon>
        <taxon>Fungi</taxon>
        <taxon>Dikarya</taxon>
        <taxon>Ascomycota</taxon>
        <taxon>Pezizomycotina</taxon>
        <taxon>Dothideomycetes</taxon>
        <taxon>Pleosporomycetidae</taxon>
        <taxon>Pleosporales</taxon>
        <taxon>Pleosporineae</taxon>
        <taxon>Pleosporaceae</taxon>
        <taxon>Alternaria</taxon>
        <taxon>Alternaria sect. Alternaria</taxon>
    </lineage>
</organism>
<dbReference type="Proteomes" id="UP000596902">
    <property type="component" value="Unassembled WGS sequence"/>
</dbReference>
<keyword evidence="4" id="KW-1185">Reference proteome</keyword>
<evidence type="ECO:0000313" key="3">
    <source>
        <dbReference type="EMBL" id="KAF7672066.1"/>
    </source>
</evidence>
<dbReference type="PANTHER" id="PTHR24359">
    <property type="entry name" value="SERINE/THREONINE-PROTEIN KINASE SBK1"/>
    <property type="match status" value="1"/>
</dbReference>